<evidence type="ECO:0000313" key="7">
    <source>
        <dbReference type="Proteomes" id="UP000199415"/>
    </source>
</evidence>
<comment type="similarity">
    <text evidence="2">Belongs to the FAD-binding oxidoreductase/transferase type 4 family.</text>
</comment>
<keyword evidence="4" id="KW-0274">FAD</keyword>
<dbReference type="STRING" id="1082479.SAMN05216241_10471"/>
<dbReference type="Pfam" id="PF01565">
    <property type="entry name" value="FAD_binding_4"/>
    <property type="match status" value="1"/>
</dbReference>
<dbReference type="GO" id="GO:0003824">
    <property type="term" value="F:catalytic activity"/>
    <property type="evidence" value="ECO:0007669"/>
    <property type="project" value="InterPro"/>
</dbReference>
<evidence type="ECO:0000313" key="6">
    <source>
        <dbReference type="EMBL" id="SDF99853.1"/>
    </source>
</evidence>
<evidence type="ECO:0000256" key="3">
    <source>
        <dbReference type="ARBA" id="ARBA00022630"/>
    </source>
</evidence>
<dbReference type="InterPro" id="IPR004113">
    <property type="entry name" value="FAD-bd_oxidored_4_C"/>
</dbReference>
<dbReference type="GO" id="GO:0022904">
    <property type="term" value="P:respiratory electron transport chain"/>
    <property type="evidence" value="ECO:0007669"/>
    <property type="project" value="TreeGrafter"/>
</dbReference>
<keyword evidence="3" id="KW-0285">Flavoprotein</keyword>
<evidence type="ECO:0000256" key="2">
    <source>
        <dbReference type="ARBA" id="ARBA00008000"/>
    </source>
</evidence>
<accession>A0A1G7QMZ8</accession>
<comment type="cofactor">
    <cofactor evidence="1">
        <name>FAD</name>
        <dbReference type="ChEBI" id="CHEBI:57692"/>
    </cofactor>
</comment>
<proteinExistence type="inferred from homology"/>
<feature type="domain" description="FAD-binding PCMH-type" evidence="5">
    <location>
        <begin position="37"/>
        <end position="218"/>
    </location>
</feature>
<dbReference type="InterPro" id="IPR051264">
    <property type="entry name" value="FAD-oxidored/transferase_4"/>
</dbReference>
<dbReference type="PANTHER" id="PTHR43716">
    <property type="entry name" value="D-2-HYDROXYGLUTARATE DEHYDROGENASE, MITOCHONDRIAL"/>
    <property type="match status" value="1"/>
</dbReference>
<evidence type="ECO:0000256" key="4">
    <source>
        <dbReference type="ARBA" id="ARBA00022827"/>
    </source>
</evidence>
<dbReference type="InterPro" id="IPR016169">
    <property type="entry name" value="FAD-bd_PCMH_sub2"/>
</dbReference>
<dbReference type="InterPro" id="IPR016166">
    <property type="entry name" value="FAD-bd_PCMH"/>
</dbReference>
<dbReference type="OrthoDB" id="9815648at2"/>
<evidence type="ECO:0000259" key="5">
    <source>
        <dbReference type="PROSITE" id="PS51387"/>
    </source>
</evidence>
<dbReference type="Pfam" id="PF02913">
    <property type="entry name" value="FAD-oxidase_C"/>
    <property type="match status" value="1"/>
</dbReference>
<dbReference type="PROSITE" id="PS51387">
    <property type="entry name" value="FAD_PCMH"/>
    <property type="match status" value="1"/>
</dbReference>
<dbReference type="Proteomes" id="UP000199415">
    <property type="component" value="Unassembled WGS sequence"/>
</dbReference>
<keyword evidence="7" id="KW-1185">Reference proteome</keyword>
<gene>
    <name evidence="6" type="ORF">SAMN05216241_10471</name>
</gene>
<dbReference type="Gene3D" id="3.30.70.2190">
    <property type="match status" value="1"/>
</dbReference>
<dbReference type="GO" id="GO:0071949">
    <property type="term" value="F:FAD binding"/>
    <property type="evidence" value="ECO:0007669"/>
    <property type="project" value="InterPro"/>
</dbReference>
<dbReference type="Gene3D" id="3.30.43.10">
    <property type="entry name" value="Uridine Diphospho-n-acetylenolpyruvylglucosamine Reductase, domain 2"/>
    <property type="match status" value="1"/>
</dbReference>
<dbReference type="AlphaFoldDB" id="A0A1G7QMZ8"/>
<dbReference type="InterPro" id="IPR016167">
    <property type="entry name" value="FAD-bd_PCMH_sub1"/>
</dbReference>
<dbReference type="SUPFAM" id="SSF56176">
    <property type="entry name" value="FAD-binding/transporter-associated domain-like"/>
    <property type="match status" value="1"/>
</dbReference>
<dbReference type="Gene3D" id="1.10.45.10">
    <property type="entry name" value="Vanillyl-alcohol Oxidase, Chain A, domain 4"/>
    <property type="match status" value="1"/>
</dbReference>
<reference evidence="6 7" key="1">
    <citation type="submission" date="2016-10" db="EMBL/GenBank/DDBJ databases">
        <authorList>
            <person name="de Groot N.N."/>
        </authorList>
    </citation>
    <scope>NUCLEOTIDE SEQUENCE [LARGE SCALE GENOMIC DNA]</scope>
    <source>
        <strain evidence="6 7">DSM 25584</strain>
    </source>
</reference>
<dbReference type="InterPro" id="IPR016164">
    <property type="entry name" value="FAD-linked_Oxase-like_C"/>
</dbReference>
<organism evidence="6 7">
    <name type="scientific">Limimonas halophila</name>
    <dbReference type="NCBI Taxonomy" id="1082479"/>
    <lineage>
        <taxon>Bacteria</taxon>
        <taxon>Pseudomonadati</taxon>
        <taxon>Pseudomonadota</taxon>
        <taxon>Alphaproteobacteria</taxon>
        <taxon>Rhodospirillales</taxon>
        <taxon>Rhodovibrionaceae</taxon>
        <taxon>Limimonas</taxon>
    </lineage>
</organism>
<protein>
    <submittedName>
        <fullName evidence="6">4-phosphoerythronate dehydrogenase (FAD-dependent)</fullName>
    </submittedName>
</protein>
<dbReference type="SUPFAM" id="SSF55103">
    <property type="entry name" value="FAD-linked oxidases, C-terminal domain"/>
    <property type="match status" value="1"/>
</dbReference>
<dbReference type="InterPro" id="IPR006094">
    <property type="entry name" value="Oxid_FAD_bind_N"/>
</dbReference>
<dbReference type="RefSeq" id="WP_090019468.1">
    <property type="nucleotide sequence ID" value="NZ_FNCE01000004.1"/>
</dbReference>
<dbReference type="EMBL" id="FNCE01000004">
    <property type="protein sequence ID" value="SDF99853.1"/>
    <property type="molecule type" value="Genomic_DNA"/>
</dbReference>
<dbReference type="PANTHER" id="PTHR43716:SF2">
    <property type="entry name" value="BLL6224 PROTEIN"/>
    <property type="match status" value="1"/>
</dbReference>
<dbReference type="Gene3D" id="3.30.70.2740">
    <property type="match status" value="1"/>
</dbReference>
<dbReference type="Gene3D" id="3.30.465.10">
    <property type="match status" value="1"/>
</dbReference>
<name>A0A1G7QMZ8_9PROT</name>
<dbReference type="InterPro" id="IPR036318">
    <property type="entry name" value="FAD-bd_PCMH-like_sf"/>
</dbReference>
<dbReference type="InterPro" id="IPR016171">
    <property type="entry name" value="Vanillyl_alc_oxidase_C-sub2"/>
</dbReference>
<dbReference type="FunFam" id="1.10.45.10:FF:000001">
    <property type="entry name" value="D-lactate dehydrogenase mitochondrial"/>
    <property type="match status" value="1"/>
</dbReference>
<sequence>MTEDTLLDRLCAAVGARYVETDPDALAPHLIDWRKRYRGTARARVRPGTTEEVAAVVSACAQTGTPVVPQGGETGLVGGGVPDASGSAVIVATDRLNRVRAVDPANNTMTVEAGCILQHLQQTAEAHGRLFPLSLAAEGICQIGGNLATNAGGLNVLKYGTARDQVLGLEVVLADGSVWDGLRRLRKDTAGYDLKHLFIGAEGTLGIITAAVLRLHPQPRETATAFAGVPDVESALAVLNRVQEATGHAASSFELMARRGVELAVKHVEGARDPLGAAHPWTVLVEVTGGFGDGGLRAGLEGALMAAHEAGEIADVVMAENAGQARAFWHLREAIVEAQRHEGGSIKHDIAVPVSAVPAFLAEATPAVEAMIPGVRPVPFGHLGDGNLHFNLTQPEGADPGAFLARWEAVNARVHDIVHAHGGTVSAEHGVGQLKMGEIARFKPPEEMAMLRAIKRALDPHNLMNPGRVVTPEAES</sequence>
<evidence type="ECO:0000256" key="1">
    <source>
        <dbReference type="ARBA" id="ARBA00001974"/>
    </source>
</evidence>